<dbReference type="PRINTS" id="PR00344">
    <property type="entry name" value="BCTRLSENSOR"/>
</dbReference>
<dbReference type="CDD" id="cd00075">
    <property type="entry name" value="HATPase"/>
    <property type="match status" value="1"/>
</dbReference>
<dbReference type="PROSITE" id="PS50885">
    <property type="entry name" value="HAMP"/>
    <property type="match status" value="1"/>
</dbReference>
<dbReference type="AlphaFoldDB" id="A0A2W2E244"/>
<feature type="domain" description="Histidine kinase" evidence="24">
    <location>
        <begin position="203"/>
        <end position="418"/>
    </location>
</feature>
<keyword evidence="23" id="KW-0472">Membrane</keyword>
<gene>
    <name evidence="26" type="ORF">C1I95_17050</name>
</gene>
<protein>
    <recommendedName>
        <fullName evidence="21">Signal transduction histidine-protein kinase/phosphatase MprB</fullName>
        <ecNumber evidence="5">2.7.13.3</ecNumber>
    </recommendedName>
    <alternativeName>
        <fullName evidence="22">Mycobacterial persistence regulator B</fullName>
    </alternativeName>
</protein>
<keyword evidence="16 23" id="KW-1133">Transmembrane helix</keyword>
<evidence type="ECO:0000256" key="19">
    <source>
        <dbReference type="ARBA" id="ARBA00023026"/>
    </source>
</evidence>
<evidence type="ECO:0000256" key="11">
    <source>
        <dbReference type="ARBA" id="ARBA00022777"/>
    </source>
</evidence>
<evidence type="ECO:0000256" key="3">
    <source>
        <dbReference type="ARBA" id="ARBA00001946"/>
    </source>
</evidence>
<dbReference type="InterPro" id="IPR003594">
    <property type="entry name" value="HATPase_dom"/>
</dbReference>
<dbReference type="CDD" id="cd00082">
    <property type="entry name" value="HisKA"/>
    <property type="match status" value="1"/>
</dbReference>
<evidence type="ECO:0000256" key="22">
    <source>
        <dbReference type="ARBA" id="ARBA00041776"/>
    </source>
</evidence>
<dbReference type="GO" id="GO:0005524">
    <property type="term" value="F:ATP binding"/>
    <property type="evidence" value="ECO:0007669"/>
    <property type="project" value="UniProtKB-KW"/>
</dbReference>
<dbReference type="Gene3D" id="1.10.287.130">
    <property type="match status" value="1"/>
</dbReference>
<keyword evidence="14" id="KW-0460">Magnesium</keyword>
<keyword evidence="19" id="KW-0843">Virulence</keyword>
<evidence type="ECO:0000256" key="6">
    <source>
        <dbReference type="ARBA" id="ARBA00022475"/>
    </source>
</evidence>
<organism evidence="26 27">
    <name type="scientific">Micromonospora craterilacus</name>
    <dbReference type="NCBI Taxonomy" id="1655439"/>
    <lineage>
        <taxon>Bacteria</taxon>
        <taxon>Bacillati</taxon>
        <taxon>Actinomycetota</taxon>
        <taxon>Actinomycetes</taxon>
        <taxon>Micromonosporales</taxon>
        <taxon>Micromonosporaceae</taxon>
        <taxon>Micromonospora</taxon>
    </lineage>
</organism>
<dbReference type="InterPro" id="IPR036097">
    <property type="entry name" value="HisK_dim/P_sf"/>
</dbReference>
<dbReference type="GO" id="GO:0005886">
    <property type="term" value="C:plasma membrane"/>
    <property type="evidence" value="ECO:0007669"/>
    <property type="project" value="UniProtKB-SubCell"/>
</dbReference>
<dbReference type="SUPFAM" id="SSF158472">
    <property type="entry name" value="HAMP domain-like"/>
    <property type="match status" value="1"/>
</dbReference>
<keyword evidence="6" id="KW-1003">Cell membrane</keyword>
<feature type="transmembrane region" description="Helical" evidence="23">
    <location>
        <begin position="117"/>
        <end position="136"/>
    </location>
</feature>
<dbReference type="Gene3D" id="3.30.565.10">
    <property type="entry name" value="Histidine kinase-like ATPase, C-terminal domain"/>
    <property type="match status" value="1"/>
</dbReference>
<evidence type="ECO:0000256" key="10">
    <source>
        <dbReference type="ARBA" id="ARBA00022741"/>
    </source>
</evidence>
<evidence type="ECO:0000256" key="15">
    <source>
        <dbReference type="ARBA" id="ARBA00022912"/>
    </source>
</evidence>
<evidence type="ECO:0000256" key="8">
    <source>
        <dbReference type="ARBA" id="ARBA00022679"/>
    </source>
</evidence>
<evidence type="ECO:0000256" key="17">
    <source>
        <dbReference type="ARBA" id="ARBA00023012"/>
    </source>
</evidence>
<dbReference type="InterPro" id="IPR036890">
    <property type="entry name" value="HATPase_C_sf"/>
</dbReference>
<dbReference type="CDD" id="cd06225">
    <property type="entry name" value="HAMP"/>
    <property type="match status" value="1"/>
</dbReference>
<dbReference type="EC" id="2.7.13.3" evidence="5"/>
<comment type="cofactor">
    <cofactor evidence="2">
        <name>Mn(2+)</name>
        <dbReference type="ChEBI" id="CHEBI:29035"/>
    </cofactor>
</comment>
<dbReference type="SUPFAM" id="SSF55874">
    <property type="entry name" value="ATPase domain of HSP90 chaperone/DNA topoisomerase II/histidine kinase"/>
    <property type="match status" value="1"/>
</dbReference>
<evidence type="ECO:0000256" key="16">
    <source>
        <dbReference type="ARBA" id="ARBA00022989"/>
    </source>
</evidence>
<dbReference type="InterPro" id="IPR003660">
    <property type="entry name" value="HAMP_dom"/>
</dbReference>
<keyword evidence="8" id="KW-0808">Transferase</keyword>
<dbReference type="PROSITE" id="PS50109">
    <property type="entry name" value="HIS_KIN"/>
    <property type="match status" value="1"/>
</dbReference>
<evidence type="ECO:0000313" key="27">
    <source>
        <dbReference type="Proteomes" id="UP000248924"/>
    </source>
</evidence>
<dbReference type="PANTHER" id="PTHR44936">
    <property type="entry name" value="SENSOR PROTEIN CREC"/>
    <property type="match status" value="1"/>
</dbReference>
<dbReference type="SUPFAM" id="SSF47384">
    <property type="entry name" value="Homodimeric domain of signal transducing histidine kinase"/>
    <property type="match status" value="1"/>
</dbReference>
<evidence type="ECO:0000256" key="4">
    <source>
        <dbReference type="ARBA" id="ARBA00004651"/>
    </source>
</evidence>
<evidence type="ECO:0000256" key="12">
    <source>
        <dbReference type="ARBA" id="ARBA00022801"/>
    </source>
</evidence>
<dbReference type="SMART" id="SM00388">
    <property type="entry name" value="HisKA"/>
    <property type="match status" value="1"/>
</dbReference>
<keyword evidence="27" id="KW-1185">Reference proteome</keyword>
<keyword evidence="13" id="KW-0067">ATP-binding</keyword>
<keyword evidence="18" id="KW-0346">Stress response</keyword>
<keyword evidence="11 26" id="KW-0418">Kinase</keyword>
<accession>A0A2W2E244</accession>
<feature type="domain" description="HAMP" evidence="25">
    <location>
        <begin position="137"/>
        <end position="195"/>
    </location>
</feature>
<evidence type="ECO:0000256" key="21">
    <source>
        <dbReference type="ARBA" id="ARBA00040454"/>
    </source>
</evidence>
<keyword evidence="9 23" id="KW-0812">Transmembrane</keyword>
<dbReference type="Pfam" id="PF00672">
    <property type="entry name" value="HAMP"/>
    <property type="match status" value="1"/>
</dbReference>
<dbReference type="RefSeq" id="WP_111214832.1">
    <property type="nucleotide sequence ID" value="NZ_POTY01000101.1"/>
</dbReference>
<evidence type="ECO:0000256" key="18">
    <source>
        <dbReference type="ARBA" id="ARBA00023016"/>
    </source>
</evidence>
<evidence type="ECO:0000259" key="25">
    <source>
        <dbReference type="PROSITE" id="PS50885"/>
    </source>
</evidence>
<evidence type="ECO:0000256" key="2">
    <source>
        <dbReference type="ARBA" id="ARBA00001936"/>
    </source>
</evidence>
<dbReference type="GO" id="GO:0000155">
    <property type="term" value="F:phosphorelay sensor kinase activity"/>
    <property type="evidence" value="ECO:0007669"/>
    <property type="project" value="InterPro"/>
</dbReference>
<evidence type="ECO:0000256" key="1">
    <source>
        <dbReference type="ARBA" id="ARBA00000085"/>
    </source>
</evidence>
<evidence type="ECO:0000256" key="23">
    <source>
        <dbReference type="SAM" id="Phobius"/>
    </source>
</evidence>
<keyword evidence="17" id="KW-0902">Two-component regulatory system</keyword>
<dbReference type="SMART" id="SM00387">
    <property type="entry name" value="HATPase_c"/>
    <property type="match status" value="1"/>
</dbReference>
<dbReference type="InterPro" id="IPR050980">
    <property type="entry name" value="2C_sensor_his_kinase"/>
</dbReference>
<evidence type="ECO:0000256" key="14">
    <source>
        <dbReference type="ARBA" id="ARBA00022842"/>
    </source>
</evidence>
<keyword evidence="15" id="KW-0904">Protein phosphatase</keyword>
<keyword evidence="10" id="KW-0547">Nucleotide-binding</keyword>
<evidence type="ECO:0000256" key="5">
    <source>
        <dbReference type="ARBA" id="ARBA00012438"/>
    </source>
</evidence>
<dbReference type="InterPro" id="IPR003661">
    <property type="entry name" value="HisK_dim/P_dom"/>
</dbReference>
<evidence type="ECO:0000256" key="9">
    <source>
        <dbReference type="ARBA" id="ARBA00022692"/>
    </source>
</evidence>
<reference evidence="26 27" key="1">
    <citation type="submission" date="2018-01" db="EMBL/GenBank/DDBJ databases">
        <title>Draft genome sequence of Jishengella sp. NA12.</title>
        <authorList>
            <person name="Sahin N."/>
            <person name="Ay H."/>
            <person name="Saygin H."/>
        </authorList>
    </citation>
    <scope>NUCLEOTIDE SEQUENCE [LARGE SCALE GENOMIC DNA]</scope>
    <source>
        <strain evidence="26 27">NA12</strain>
    </source>
</reference>
<evidence type="ECO:0000256" key="7">
    <source>
        <dbReference type="ARBA" id="ARBA00022553"/>
    </source>
</evidence>
<dbReference type="Gene3D" id="6.10.340.10">
    <property type="match status" value="1"/>
</dbReference>
<keyword evidence="12" id="KW-0378">Hydrolase</keyword>
<dbReference type="OrthoDB" id="9786919at2"/>
<dbReference type="Pfam" id="PF00512">
    <property type="entry name" value="HisKA"/>
    <property type="match status" value="1"/>
</dbReference>
<name>A0A2W2E244_9ACTN</name>
<dbReference type="InterPro" id="IPR004358">
    <property type="entry name" value="Sig_transdc_His_kin-like_C"/>
</dbReference>
<dbReference type="InterPro" id="IPR005467">
    <property type="entry name" value="His_kinase_dom"/>
</dbReference>
<comment type="caution">
    <text evidence="26">The sequence shown here is derived from an EMBL/GenBank/DDBJ whole genome shotgun (WGS) entry which is preliminary data.</text>
</comment>
<feature type="transmembrane region" description="Helical" evidence="23">
    <location>
        <begin position="29"/>
        <end position="50"/>
    </location>
</feature>
<comment type="cofactor">
    <cofactor evidence="3">
        <name>Mg(2+)</name>
        <dbReference type="ChEBI" id="CHEBI:18420"/>
    </cofactor>
</comment>
<comment type="catalytic activity">
    <reaction evidence="1">
        <text>ATP + protein L-histidine = ADP + protein N-phospho-L-histidine.</text>
        <dbReference type="EC" id="2.7.13.3"/>
    </reaction>
</comment>
<sequence>MRPRTYARWPRSTRLALPRRVTLRARLTLVYSALFLVAGVVLLGATYVLFNQQINRSTVKVVAQRPSPDTDSDATVRQNDVVFRDGQPIAIDDVEKWMREQQQQLHDAATTSMLTQGGIALGVVGLAAAGFGWLIAGRVLSPLHRVTETARRIAQAPAADRVLHERIALRGRHDEVRDLADTFDAMIGRLDRSFEGQRRFIANASHELRTPLTLSRALVEIAMNRKAASADVRQLGDSLLDIHARHENLIDGLLVLATSENEVVDPRPVDLADVVTHVAAMTRAEAAAAGVTVQQAAAEAVTSGNALLIERVVHNLVENGIRHNRGPAGWVRVTSRIVAGGRVQVEVTNTGQSIQPHEVPALFEPFHRRAGNRQVTGRGAGLGLSIVRSVVRNHGGGVDAEPRDGGGLVVTVTLPAFADHGSAGTTGAGEAATICPRML</sequence>
<comment type="subcellular location">
    <subcellularLocation>
        <location evidence="4">Cell membrane</location>
        <topology evidence="4">Multi-pass membrane protein</topology>
    </subcellularLocation>
</comment>
<dbReference type="Proteomes" id="UP000248924">
    <property type="component" value="Unassembled WGS sequence"/>
</dbReference>
<keyword evidence="20" id="KW-0464">Manganese</keyword>
<dbReference type="EMBL" id="POTY01000101">
    <property type="protein sequence ID" value="PZG16663.1"/>
    <property type="molecule type" value="Genomic_DNA"/>
</dbReference>
<dbReference type="Pfam" id="PF02518">
    <property type="entry name" value="HATPase_c"/>
    <property type="match status" value="1"/>
</dbReference>
<dbReference type="SMART" id="SM00304">
    <property type="entry name" value="HAMP"/>
    <property type="match status" value="1"/>
</dbReference>
<evidence type="ECO:0000313" key="26">
    <source>
        <dbReference type="EMBL" id="PZG16663.1"/>
    </source>
</evidence>
<proteinExistence type="predicted"/>
<keyword evidence="7" id="KW-0597">Phosphoprotein</keyword>
<dbReference type="GO" id="GO:0004721">
    <property type="term" value="F:phosphoprotein phosphatase activity"/>
    <property type="evidence" value="ECO:0007669"/>
    <property type="project" value="UniProtKB-KW"/>
</dbReference>
<evidence type="ECO:0000256" key="20">
    <source>
        <dbReference type="ARBA" id="ARBA00023211"/>
    </source>
</evidence>
<evidence type="ECO:0000256" key="13">
    <source>
        <dbReference type="ARBA" id="ARBA00022840"/>
    </source>
</evidence>
<dbReference type="PANTHER" id="PTHR44936:SF9">
    <property type="entry name" value="SENSOR PROTEIN CREC"/>
    <property type="match status" value="1"/>
</dbReference>
<evidence type="ECO:0000259" key="24">
    <source>
        <dbReference type="PROSITE" id="PS50109"/>
    </source>
</evidence>